<evidence type="ECO:0000256" key="4">
    <source>
        <dbReference type="RuleBase" id="RU000568"/>
    </source>
</evidence>
<dbReference type="InterPro" id="IPR001706">
    <property type="entry name" value="Ribosomal_bL35"/>
</dbReference>
<dbReference type="Gene3D" id="4.10.410.60">
    <property type="match status" value="1"/>
</dbReference>
<dbReference type="GO" id="GO:0003735">
    <property type="term" value="F:structural constituent of ribosome"/>
    <property type="evidence" value="ECO:0007669"/>
    <property type="project" value="InterPro"/>
</dbReference>
<protein>
    <recommendedName>
        <fullName evidence="4">50S ribosomal protein L35</fullName>
    </recommendedName>
</protein>
<dbReference type="GO" id="GO:0006412">
    <property type="term" value="P:translation"/>
    <property type="evidence" value="ECO:0007669"/>
    <property type="project" value="InterPro"/>
</dbReference>
<dbReference type="InterPro" id="IPR037229">
    <property type="entry name" value="Ribosomal_bL35_sf"/>
</dbReference>
<dbReference type="PANTHER" id="PTHR33343">
    <property type="entry name" value="54S RIBOSOMAL PROTEIN BL35M"/>
    <property type="match status" value="1"/>
</dbReference>
<dbReference type="InterPro" id="IPR018265">
    <property type="entry name" value="Ribosomal_bL35_CS"/>
</dbReference>
<name>A0A7S3P505_9STRA</name>
<dbReference type="InterPro" id="IPR021137">
    <property type="entry name" value="Ribosomal_bL35-like"/>
</dbReference>
<dbReference type="PANTHER" id="PTHR33343:SF1">
    <property type="entry name" value="LARGE RIBOSOMAL SUBUNIT PROTEIN BL35M"/>
    <property type="match status" value="1"/>
</dbReference>
<keyword evidence="3 4" id="KW-0687">Ribonucleoprotein</keyword>
<keyword evidence="2 4" id="KW-0689">Ribosomal protein</keyword>
<dbReference type="PROSITE" id="PS00936">
    <property type="entry name" value="RIBOSOMAL_L35"/>
    <property type="match status" value="1"/>
</dbReference>
<evidence type="ECO:0000256" key="2">
    <source>
        <dbReference type="ARBA" id="ARBA00022980"/>
    </source>
</evidence>
<evidence type="ECO:0000256" key="1">
    <source>
        <dbReference type="ARBA" id="ARBA00006598"/>
    </source>
</evidence>
<feature type="compositionally biased region" description="Basic residues" evidence="5">
    <location>
        <begin position="79"/>
        <end position="97"/>
    </location>
</feature>
<comment type="similarity">
    <text evidence="1 4">Belongs to the bacterial ribosomal protein bL35 family.</text>
</comment>
<dbReference type="Pfam" id="PF01632">
    <property type="entry name" value="Ribosomal_L35p"/>
    <property type="match status" value="1"/>
</dbReference>
<accession>A0A7S3P505</accession>
<dbReference type="GO" id="GO:0015934">
    <property type="term" value="C:large ribosomal subunit"/>
    <property type="evidence" value="ECO:0007669"/>
    <property type="project" value="TreeGrafter"/>
</dbReference>
<feature type="region of interest" description="Disordered" evidence="5">
    <location>
        <begin position="79"/>
        <end position="98"/>
    </location>
</feature>
<organism evidence="6">
    <name type="scientific">Amphora coffeiformis</name>
    <dbReference type="NCBI Taxonomy" id="265554"/>
    <lineage>
        <taxon>Eukaryota</taxon>
        <taxon>Sar</taxon>
        <taxon>Stramenopiles</taxon>
        <taxon>Ochrophyta</taxon>
        <taxon>Bacillariophyta</taxon>
        <taxon>Bacillariophyceae</taxon>
        <taxon>Bacillariophycidae</taxon>
        <taxon>Thalassiophysales</taxon>
        <taxon>Catenulaceae</taxon>
        <taxon>Amphora</taxon>
    </lineage>
</organism>
<reference evidence="6" key="1">
    <citation type="submission" date="2021-01" db="EMBL/GenBank/DDBJ databases">
        <authorList>
            <person name="Corre E."/>
            <person name="Pelletier E."/>
            <person name="Niang G."/>
            <person name="Scheremetjew M."/>
            <person name="Finn R."/>
            <person name="Kale V."/>
            <person name="Holt S."/>
            <person name="Cochrane G."/>
            <person name="Meng A."/>
            <person name="Brown T."/>
            <person name="Cohen L."/>
        </authorList>
    </citation>
    <scope>NUCLEOTIDE SEQUENCE</scope>
    <source>
        <strain evidence="6">CCMP127</strain>
    </source>
</reference>
<evidence type="ECO:0000256" key="3">
    <source>
        <dbReference type="ARBA" id="ARBA00023274"/>
    </source>
</evidence>
<dbReference type="AlphaFoldDB" id="A0A7S3P505"/>
<proteinExistence type="inferred from homology"/>
<dbReference type="EMBL" id="HBIM01003915">
    <property type="protein sequence ID" value="CAE0405340.1"/>
    <property type="molecule type" value="Transcribed_RNA"/>
</dbReference>
<sequence>MFGFLARQSRTLLGGRFPSVPTIKFPPRVVADGLWGTLWQQQQQLLQQQTLLTIRSKHTNKTIKGVAKRFRARGNGTLKRAKAGRQHNTGHKDRARKNQLGQSTTIKDKRHHQKMKMCMGI</sequence>
<dbReference type="PRINTS" id="PR00064">
    <property type="entry name" value="RIBOSOMALL35"/>
</dbReference>
<dbReference type="SUPFAM" id="SSF143034">
    <property type="entry name" value="L35p-like"/>
    <property type="match status" value="1"/>
</dbReference>
<evidence type="ECO:0000313" key="6">
    <source>
        <dbReference type="EMBL" id="CAE0405340.1"/>
    </source>
</evidence>
<gene>
    <name evidence="6" type="ORF">ACOF00016_LOCUS3367</name>
</gene>
<evidence type="ECO:0000256" key="5">
    <source>
        <dbReference type="SAM" id="MobiDB-lite"/>
    </source>
</evidence>